<name>E8R345_ISOPI</name>
<sequence>MKSWPVGSHRRSSKTTRTTGVVLAFFLQLIAAGWLSADEPGAILTIDGPNRAVVGEPALLEARGVPLGTTPTRWLLASGRASLLTIDNGTRLVFVPKASDELLFVLVVVDQEPLKGVQTAGHRVQVIDVIGPEPLPEPTPRPPEPPPLPPTDPLGTRLREIARLAPPDAVLRDRIANHHRRIAAAITRAVAGDPEFAALREPQAIAAQTRAAHRRVLDTPALRDAWNPWFDALRTLLDDERFAGRLDDPTDYARLWNWIALSLTETTDQPSSTQR</sequence>
<evidence type="ECO:0000313" key="2">
    <source>
        <dbReference type="EMBL" id="ADV62564.1"/>
    </source>
</evidence>
<proteinExistence type="predicted"/>
<dbReference type="AlphaFoldDB" id="E8R345"/>
<accession>E8R345</accession>
<reference evidence="2 3" key="2">
    <citation type="journal article" date="2011" name="Stand. Genomic Sci.">
        <title>Complete genome sequence of Isosphaera pallida type strain (IS1B).</title>
        <authorList>
            <consortium name="US DOE Joint Genome Institute (JGI-PGF)"/>
            <person name="Goker M."/>
            <person name="Cleland D."/>
            <person name="Saunders E."/>
            <person name="Lapidus A."/>
            <person name="Nolan M."/>
            <person name="Lucas S."/>
            <person name="Hammon N."/>
            <person name="Deshpande S."/>
            <person name="Cheng J.F."/>
            <person name="Tapia R."/>
            <person name="Han C."/>
            <person name="Goodwin L."/>
            <person name="Pitluck S."/>
            <person name="Liolios K."/>
            <person name="Pagani I."/>
            <person name="Ivanova N."/>
            <person name="Mavromatis K."/>
            <person name="Pati A."/>
            <person name="Chen A."/>
            <person name="Palaniappan K."/>
            <person name="Land M."/>
            <person name="Hauser L."/>
            <person name="Chang Y.J."/>
            <person name="Jeffries C.D."/>
            <person name="Detter J.C."/>
            <person name="Beck B."/>
            <person name="Woyke T."/>
            <person name="Bristow J."/>
            <person name="Eisen J.A."/>
            <person name="Markowitz V."/>
            <person name="Hugenholtz P."/>
            <person name="Kyrpides N.C."/>
            <person name="Klenk H.P."/>
        </authorList>
    </citation>
    <scope>NUCLEOTIDE SEQUENCE [LARGE SCALE GENOMIC DNA]</scope>
    <source>
        <strain evidence="3">ATCC 43644 / DSM 9630 / IS1B</strain>
    </source>
</reference>
<protein>
    <submittedName>
        <fullName evidence="2">Uncharacterized protein</fullName>
    </submittedName>
</protein>
<dbReference type="EMBL" id="CP002353">
    <property type="protein sequence ID" value="ADV62564.1"/>
    <property type="molecule type" value="Genomic_DNA"/>
</dbReference>
<feature type="compositionally biased region" description="Pro residues" evidence="1">
    <location>
        <begin position="133"/>
        <end position="152"/>
    </location>
</feature>
<keyword evidence="3" id="KW-1185">Reference proteome</keyword>
<dbReference type="KEGG" id="ipa:Isop_1984"/>
<organism evidence="2 3">
    <name type="scientific">Isosphaera pallida (strain ATCC 43644 / DSM 9630 / IS1B)</name>
    <dbReference type="NCBI Taxonomy" id="575540"/>
    <lineage>
        <taxon>Bacteria</taxon>
        <taxon>Pseudomonadati</taxon>
        <taxon>Planctomycetota</taxon>
        <taxon>Planctomycetia</taxon>
        <taxon>Isosphaerales</taxon>
        <taxon>Isosphaeraceae</taxon>
        <taxon>Isosphaera</taxon>
    </lineage>
</organism>
<dbReference type="InParanoid" id="E8R345"/>
<feature type="region of interest" description="Disordered" evidence="1">
    <location>
        <begin position="132"/>
        <end position="155"/>
    </location>
</feature>
<dbReference type="HOGENOM" id="CLU_1011115_0_0_0"/>
<dbReference type="STRING" id="575540.Isop_1984"/>
<evidence type="ECO:0000256" key="1">
    <source>
        <dbReference type="SAM" id="MobiDB-lite"/>
    </source>
</evidence>
<gene>
    <name evidence="2" type="ordered locus">Isop_1984</name>
</gene>
<dbReference type="Proteomes" id="UP000008631">
    <property type="component" value="Chromosome"/>
</dbReference>
<reference key="1">
    <citation type="submission" date="2010-11" db="EMBL/GenBank/DDBJ databases">
        <title>The complete sequence of chromosome of Isophaera pallida ATCC 43644.</title>
        <authorList>
            <consortium name="US DOE Joint Genome Institute (JGI-PGF)"/>
            <person name="Lucas S."/>
            <person name="Copeland A."/>
            <person name="Lapidus A."/>
            <person name="Bruce D."/>
            <person name="Goodwin L."/>
            <person name="Pitluck S."/>
            <person name="Kyrpides N."/>
            <person name="Mavromatis K."/>
            <person name="Pagani I."/>
            <person name="Ivanova N."/>
            <person name="Saunders E."/>
            <person name="Brettin T."/>
            <person name="Detter J.C."/>
            <person name="Han C."/>
            <person name="Tapia R."/>
            <person name="Land M."/>
            <person name="Hauser L."/>
            <person name="Markowitz V."/>
            <person name="Cheng J.-F."/>
            <person name="Hugenholtz P."/>
            <person name="Woyke T."/>
            <person name="Wu D."/>
            <person name="Eisen J.A."/>
        </authorList>
    </citation>
    <scope>NUCLEOTIDE SEQUENCE</scope>
    <source>
        <strain>ATCC 43644</strain>
    </source>
</reference>
<evidence type="ECO:0000313" key="3">
    <source>
        <dbReference type="Proteomes" id="UP000008631"/>
    </source>
</evidence>